<dbReference type="Proteomes" id="UP001500359">
    <property type="component" value="Unassembled WGS sequence"/>
</dbReference>
<evidence type="ECO:0000256" key="5">
    <source>
        <dbReference type="ARBA" id="ARBA00014944"/>
    </source>
</evidence>
<dbReference type="PANTHER" id="PTHR14269">
    <property type="entry name" value="CDP-DIACYLGLYCEROL--GLYCEROL-3-PHOSPHATE 3-PHOSPHATIDYLTRANSFERASE-RELATED"/>
    <property type="match status" value="1"/>
</dbReference>
<keyword evidence="11 17" id="KW-0472">Membrane</keyword>
<evidence type="ECO:0000256" key="9">
    <source>
        <dbReference type="ARBA" id="ARBA00022989"/>
    </source>
</evidence>
<evidence type="ECO:0000313" key="19">
    <source>
        <dbReference type="Proteomes" id="UP001500359"/>
    </source>
</evidence>
<evidence type="ECO:0000256" key="17">
    <source>
        <dbReference type="SAM" id="Phobius"/>
    </source>
</evidence>
<dbReference type="InterPro" id="IPR043130">
    <property type="entry name" value="CDP-OH_PTrfase_TM_dom"/>
</dbReference>
<organism evidence="18 19">
    <name type="scientific">Aliiglaciecola litoralis</name>
    <dbReference type="NCBI Taxonomy" id="582857"/>
    <lineage>
        <taxon>Bacteria</taxon>
        <taxon>Pseudomonadati</taxon>
        <taxon>Pseudomonadota</taxon>
        <taxon>Gammaproteobacteria</taxon>
        <taxon>Alteromonadales</taxon>
        <taxon>Alteromonadaceae</taxon>
        <taxon>Aliiglaciecola</taxon>
    </lineage>
</organism>
<evidence type="ECO:0000256" key="16">
    <source>
        <dbReference type="RuleBase" id="RU003750"/>
    </source>
</evidence>
<keyword evidence="12" id="KW-0594">Phospholipid biosynthesis</keyword>
<comment type="similarity">
    <text evidence="3 16">Belongs to the CDP-alcohol phosphatidyltransferase class-I family.</text>
</comment>
<dbReference type="Gene3D" id="1.20.120.1760">
    <property type="match status" value="1"/>
</dbReference>
<keyword evidence="9 17" id="KW-1133">Transmembrane helix</keyword>
<evidence type="ECO:0000256" key="7">
    <source>
        <dbReference type="ARBA" id="ARBA00022679"/>
    </source>
</evidence>
<keyword evidence="6" id="KW-0444">Lipid biosynthesis</keyword>
<keyword evidence="19" id="KW-1185">Reference proteome</keyword>
<reference evidence="18 19" key="1">
    <citation type="journal article" date="2019" name="Int. J. Syst. Evol. Microbiol.">
        <title>The Global Catalogue of Microorganisms (GCM) 10K type strain sequencing project: providing services to taxonomists for standard genome sequencing and annotation.</title>
        <authorList>
            <consortium name="The Broad Institute Genomics Platform"/>
            <consortium name="The Broad Institute Genome Sequencing Center for Infectious Disease"/>
            <person name="Wu L."/>
            <person name="Ma J."/>
        </authorList>
    </citation>
    <scope>NUCLEOTIDE SEQUENCE [LARGE SCALE GENOMIC DNA]</scope>
    <source>
        <strain evidence="18 19">JCM 15896</strain>
    </source>
</reference>
<feature type="transmembrane region" description="Helical" evidence="17">
    <location>
        <begin position="72"/>
        <end position="98"/>
    </location>
</feature>
<evidence type="ECO:0000256" key="1">
    <source>
        <dbReference type="ARBA" id="ARBA00004141"/>
    </source>
</evidence>
<evidence type="ECO:0000256" key="2">
    <source>
        <dbReference type="ARBA" id="ARBA00005042"/>
    </source>
</evidence>
<dbReference type="PANTHER" id="PTHR14269:SF62">
    <property type="entry name" value="CDP-DIACYLGLYCEROL--GLYCEROL-3-PHOSPHATE 3-PHOSPHATIDYLTRANSFERASE 1, CHLOROPLASTIC"/>
    <property type="match status" value="1"/>
</dbReference>
<proteinExistence type="inferred from homology"/>
<dbReference type="NCBIfam" id="TIGR00560">
    <property type="entry name" value="pgsA"/>
    <property type="match status" value="1"/>
</dbReference>
<evidence type="ECO:0000256" key="8">
    <source>
        <dbReference type="ARBA" id="ARBA00022692"/>
    </source>
</evidence>
<feature type="transmembrane region" description="Helical" evidence="17">
    <location>
        <begin position="33"/>
        <end position="52"/>
    </location>
</feature>
<dbReference type="PIRSF" id="PIRSF000847">
    <property type="entry name" value="Phos_ph_gly_syn"/>
    <property type="match status" value="1"/>
</dbReference>
<dbReference type="Pfam" id="PF01066">
    <property type="entry name" value="CDP-OH_P_transf"/>
    <property type="match status" value="1"/>
</dbReference>
<dbReference type="RefSeq" id="WP_343855688.1">
    <property type="nucleotide sequence ID" value="NZ_BAAAFD010000001.1"/>
</dbReference>
<comment type="pathway">
    <text evidence="2">Phospholipid metabolism; phosphatidylglycerol biosynthesis; phosphatidylglycerol from CDP-diacylglycerol: step 1/2.</text>
</comment>
<protein>
    <recommendedName>
        <fullName evidence="5 15">CDP-diacylglycerol--glycerol-3-phosphate 3-phosphatidyltransferase</fullName>
        <ecNumber evidence="4 15">2.7.8.5</ecNumber>
    </recommendedName>
</protein>
<dbReference type="InterPro" id="IPR000462">
    <property type="entry name" value="CDP-OH_P_trans"/>
</dbReference>
<dbReference type="EC" id="2.7.8.5" evidence="4 15"/>
<evidence type="ECO:0000256" key="3">
    <source>
        <dbReference type="ARBA" id="ARBA00010441"/>
    </source>
</evidence>
<feature type="transmembrane region" description="Helical" evidence="17">
    <location>
        <begin position="160"/>
        <end position="181"/>
    </location>
</feature>
<keyword evidence="13" id="KW-1208">Phospholipid metabolism</keyword>
<sequence length="193" mass="21922">MWTIPNIITMLRVVLIPVFVVVYFLDWKWAHQAGAFIFWLAAITDWFDGYLARKLKQSTAFGAFLDPVADKLIVAAALIMITHTYASVWITVPAILLMSREVYVSALREWMGQHGKSDIVAVSFIGKAKTMAQMLALIGLLSELDYFMGFPIYWVVLGKLLLYFAAVLSVWSMVTYTIAAWKNLTKEDMNKQL</sequence>
<evidence type="ECO:0000256" key="14">
    <source>
        <dbReference type="ARBA" id="ARBA00048586"/>
    </source>
</evidence>
<gene>
    <name evidence="18" type="primary">pgsA</name>
    <name evidence="18" type="ORF">GCM10009114_01780</name>
</gene>
<feature type="transmembrane region" description="Helical" evidence="17">
    <location>
        <begin position="6"/>
        <end position="26"/>
    </location>
</feature>
<evidence type="ECO:0000256" key="13">
    <source>
        <dbReference type="ARBA" id="ARBA00023264"/>
    </source>
</evidence>
<comment type="catalytic activity">
    <reaction evidence="14">
        <text>a CDP-1,2-diacyl-sn-glycerol + sn-glycerol 3-phosphate = a 1,2-diacyl-sn-glycero-3-phospho-(1'-sn-glycero-3'-phosphate) + CMP + H(+)</text>
        <dbReference type="Rhea" id="RHEA:12593"/>
        <dbReference type="ChEBI" id="CHEBI:15378"/>
        <dbReference type="ChEBI" id="CHEBI:57597"/>
        <dbReference type="ChEBI" id="CHEBI:58332"/>
        <dbReference type="ChEBI" id="CHEBI:60110"/>
        <dbReference type="ChEBI" id="CHEBI:60377"/>
        <dbReference type="EC" id="2.7.8.5"/>
    </reaction>
</comment>
<keyword evidence="10" id="KW-0443">Lipid metabolism</keyword>
<evidence type="ECO:0000256" key="10">
    <source>
        <dbReference type="ARBA" id="ARBA00023098"/>
    </source>
</evidence>
<keyword evidence="8 17" id="KW-0812">Transmembrane</keyword>
<accession>A0ABN1LDC5</accession>
<comment type="subcellular location">
    <subcellularLocation>
        <location evidence="1">Membrane</location>
        <topology evidence="1">Multi-pass membrane protein</topology>
    </subcellularLocation>
</comment>
<evidence type="ECO:0000313" key="18">
    <source>
        <dbReference type="EMBL" id="GAA0852283.1"/>
    </source>
</evidence>
<evidence type="ECO:0000256" key="4">
    <source>
        <dbReference type="ARBA" id="ARBA00013170"/>
    </source>
</evidence>
<evidence type="ECO:0000256" key="11">
    <source>
        <dbReference type="ARBA" id="ARBA00023136"/>
    </source>
</evidence>
<dbReference type="InterPro" id="IPR048254">
    <property type="entry name" value="CDP_ALCOHOL_P_TRANSF_CS"/>
</dbReference>
<dbReference type="PROSITE" id="PS00379">
    <property type="entry name" value="CDP_ALCOHOL_P_TRANSF"/>
    <property type="match status" value="1"/>
</dbReference>
<dbReference type="InterPro" id="IPR050324">
    <property type="entry name" value="CDP-alcohol_PTase-I"/>
</dbReference>
<dbReference type="EMBL" id="BAAAFD010000001">
    <property type="protein sequence ID" value="GAA0852283.1"/>
    <property type="molecule type" value="Genomic_DNA"/>
</dbReference>
<keyword evidence="7 16" id="KW-0808">Transferase</keyword>
<dbReference type="InterPro" id="IPR004570">
    <property type="entry name" value="Phosphatidylglycerol_P_synth"/>
</dbReference>
<comment type="caution">
    <text evidence="18">The sequence shown here is derived from an EMBL/GenBank/DDBJ whole genome shotgun (WGS) entry which is preliminary data.</text>
</comment>
<evidence type="ECO:0000256" key="12">
    <source>
        <dbReference type="ARBA" id="ARBA00023209"/>
    </source>
</evidence>
<evidence type="ECO:0000256" key="6">
    <source>
        <dbReference type="ARBA" id="ARBA00022516"/>
    </source>
</evidence>
<name>A0ABN1LDC5_9ALTE</name>
<evidence type="ECO:0000256" key="15">
    <source>
        <dbReference type="NCBIfam" id="TIGR00560"/>
    </source>
</evidence>